<protein>
    <recommendedName>
        <fullName evidence="3">Anti-sigma factor</fullName>
    </recommendedName>
</protein>
<dbReference type="Proteomes" id="UP001495147">
    <property type="component" value="Unassembled WGS sequence"/>
</dbReference>
<evidence type="ECO:0000313" key="2">
    <source>
        <dbReference type="Proteomes" id="UP001495147"/>
    </source>
</evidence>
<comment type="caution">
    <text evidence="1">The sequence shown here is derived from an EMBL/GenBank/DDBJ whole genome shotgun (WGS) entry which is preliminary data.</text>
</comment>
<dbReference type="RefSeq" id="WP_347704737.1">
    <property type="nucleotide sequence ID" value="NZ_JBDPZD010000002.1"/>
</dbReference>
<dbReference type="Gene3D" id="1.10.10.1320">
    <property type="entry name" value="Anti-sigma factor, zinc-finger domain"/>
    <property type="match status" value="1"/>
</dbReference>
<evidence type="ECO:0000313" key="1">
    <source>
        <dbReference type="EMBL" id="MEO3691930.1"/>
    </source>
</evidence>
<gene>
    <name evidence="1" type="ORF">ABDJ85_10655</name>
</gene>
<keyword evidence="2" id="KW-1185">Reference proteome</keyword>
<accession>A0ABV0G2G9</accession>
<dbReference type="EMBL" id="JBDPZD010000002">
    <property type="protein sequence ID" value="MEO3691930.1"/>
    <property type="molecule type" value="Genomic_DNA"/>
</dbReference>
<name>A0ABV0G2G9_9BURK</name>
<evidence type="ECO:0008006" key="3">
    <source>
        <dbReference type="Google" id="ProtNLM"/>
    </source>
</evidence>
<organism evidence="1 2">
    <name type="scientific">Roseateles paludis</name>
    <dbReference type="NCBI Taxonomy" id="3145238"/>
    <lineage>
        <taxon>Bacteria</taxon>
        <taxon>Pseudomonadati</taxon>
        <taxon>Pseudomonadota</taxon>
        <taxon>Betaproteobacteria</taxon>
        <taxon>Burkholderiales</taxon>
        <taxon>Sphaerotilaceae</taxon>
        <taxon>Roseateles</taxon>
    </lineage>
</organism>
<dbReference type="InterPro" id="IPR041916">
    <property type="entry name" value="Anti_sigma_zinc_sf"/>
</dbReference>
<reference evidence="1 2" key="1">
    <citation type="submission" date="2024-05" db="EMBL/GenBank/DDBJ databases">
        <title>Roseateles sp. DJS-2-20 16S ribosomal RNA gene Genome sequencing and assembly.</title>
        <authorList>
            <person name="Woo H."/>
        </authorList>
    </citation>
    <scope>NUCLEOTIDE SEQUENCE [LARGE SCALE GENOMIC DNA]</scope>
    <source>
        <strain evidence="1 2">DJS-2-20</strain>
    </source>
</reference>
<proteinExistence type="predicted"/>
<sequence>MPELNTETLMAFVDGELLPEQAAAVEAALAHDAGARQQVERMQTLNRRLRAAFSTELSGAVPAGLMAYAHGQHLNTSQERHTPAAQGAQLIRFPRGAWPRWMGLAASVLLLLWGWQAWGPGAATEDIAWRNGPDGRLVASASLERALEQQLALETGTSPIKVAWTFKDRDGRYCRSFEAPGGAGLACRDAGHWQLVVLTPTNAPTNTPTTTPDSAPAAEAGLRLASSGLPIAVLEAAERRMAGMALDARQEREARDAGWRR</sequence>